<keyword evidence="2" id="KW-0472">Membrane</keyword>
<dbReference type="Proteomes" id="UP000199699">
    <property type="component" value="Unassembled WGS sequence"/>
</dbReference>
<feature type="domain" description="CBM2" evidence="3">
    <location>
        <begin position="135"/>
        <end position="245"/>
    </location>
</feature>
<dbReference type="GO" id="GO:0030247">
    <property type="term" value="F:polysaccharide binding"/>
    <property type="evidence" value="ECO:0007669"/>
    <property type="project" value="UniProtKB-UniRule"/>
</dbReference>
<dbReference type="RefSeq" id="WP_091076116.1">
    <property type="nucleotide sequence ID" value="NZ_FMHT01000003.1"/>
</dbReference>
<evidence type="ECO:0000259" key="3">
    <source>
        <dbReference type="PROSITE" id="PS51173"/>
    </source>
</evidence>
<dbReference type="PROSITE" id="PS51173">
    <property type="entry name" value="CBM2"/>
    <property type="match status" value="1"/>
</dbReference>
<accession>A0A1C6REE3</accession>
<dbReference type="Gene3D" id="2.60.40.290">
    <property type="match status" value="1"/>
</dbReference>
<dbReference type="SMART" id="SM00637">
    <property type="entry name" value="CBD_II"/>
    <property type="match status" value="1"/>
</dbReference>
<feature type="compositionally biased region" description="Low complexity" evidence="1">
    <location>
        <begin position="107"/>
        <end position="118"/>
    </location>
</feature>
<dbReference type="AlphaFoldDB" id="A0A1C6REE3"/>
<gene>
    <name evidence="4" type="ORF">GA0070616_0729</name>
</gene>
<dbReference type="InterPro" id="IPR008965">
    <property type="entry name" value="CBM2/CBM3_carb-bd_dom_sf"/>
</dbReference>
<keyword evidence="2" id="KW-1133">Transmembrane helix</keyword>
<dbReference type="SUPFAM" id="SSF49384">
    <property type="entry name" value="Carbohydrate-binding domain"/>
    <property type="match status" value="1"/>
</dbReference>
<dbReference type="Pfam" id="PF00553">
    <property type="entry name" value="CBM_2"/>
    <property type="match status" value="1"/>
</dbReference>
<sequence length="245" mass="24502">MSGTRRAPRTGTPHDPQPPRQPVAVASSPWIVVLIGVGVMVVLLVVAVGTYRGRGSDFDPAPPGPGFVVPPVGQASSAGRGVSAVPGPVPGQPGLSPRATSLPSDLPTGEPGSGAAAPATPPPAGVPSTGVPASSEAPPPPASVVGRYQVLQTFSGGFIAEVLVRNTSAEPRAWTARLDFPGGRLVAAWLEGVPQGSVHQSGGSFTYRSGPDLAAGASVSLRFHIEGPDRHPASCTVDGRDCAGG</sequence>
<reference evidence="4 5" key="1">
    <citation type="submission" date="2016-06" db="EMBL/GenBank/DDBJ databases">
        <authorList>
            <person name="Kjaerup R.B."/>
            <person name="Dalgaard T.S."/>
            <person name="Juul-Madsen H.R."/>
        </authorList>
    </citation>
    <scope>NUCLEOTIDE SEQUENCE [LARGE SCALE GENOMIC DNA]</scope>
    <source>
        <strain evidence="4 5">DSM 43818</strain>
    </source>
</reference>
<dbReference type="STRING" id="145857.GA0070616_0729"/>
<feature type="compositionally biased region" description="Low complexity" evidence="1">
    <location>
        <begin position="126"/>
        <end position="136"/>
    </location>
</feature>
<feature type="transmembrane region" description="Helical" evidence="2">
    <location>
        <begin position="30"/>
        <end position="51"/>
    </location>
</feature>
<keyword evidence="2" id="KW-0812">Transmembrane</keyword>
<proteinExistence type="predicted"/>
<feature type="region of interest" description="Disordered" evidence="1">
    <location>
        <begin position="1"/>
        <end position="22"/>
    </location>
</feature>
<dbReference type="InterPro" id="IPR001919">
    <property type="entry name" value="CBD2"/>
</dbReference>
<evidence type="ECO:0000313" key="5">
    <source>
        <dbReference type="Proteomes" id="UP000199699"/>
    </source>
</evidence>
<dbReference type="GO" id="GO:0004553">
    <property type="term" value="F:hydrolase activity, hydrolyzing O-glycosyl compounds"/>
    <property type="evidence" value="ECO:0007669"/>
    <property type="project" value="InterPro"/>
</dbReference>
<feature type="region of interest" description="Disordered" evidence="1">
    <location>
        <begin position="65"/>
        <end position="140"/>
    </location>
</feature>
<evidence type="ECO:0000313" key="4">
    <source>
        <dbReference type="EMBL" id="SCL15438.1"/>
    </source>
</evidence>
<dbReference type="EMBL" id="FMHT01000003">
    <property type="protein sequence ID" value="SCL15438.1"/>
    <property type="molecule type" value="Genomic_DNA"/>
</dbReference>
<name>A0A1C6REE3_9ACTN</name>
<protein>
    <submittedName>
        <fullName evidence="4">Cellulose binding domain-containing protein</fullName>
    </submittedName>
</protein>
<evidence type="ECO:0000256" key="2">
    <source>
        <dbReference type="SAM" id="Phobius"/>
    </source>
</evidence>
<dbReference type="OrthoDB" id="3405323at2"/>
<organism evidence="4 5">
    <name type="scientific">Micromonospora nigra</name>
    <dbReference type="NCBI Taxonomy" id="145857"/>
    <lineage>
        <taxon>Bacteria</taxon>
        <taxon>Bacillati</taxon>
        <taxon>Actinomycetota</taxon>
        <taxon>Actinomycetes</taxon>
        <taxon>Micromonosporales</taxon>
        <taxon>Micromonosporaceae</taxon>
        <taxon>Micromonospora</taxon>
    </lineage>
</organism>
<keyword evidence="5" id="KW-1185">Reference proteome</keyword>
<dbReference type="GO" id="GO:0005975">
    <property type="term" value="P:carbohydrate metabolic process"/>
    <property type="evidence" value="ECO:0007669"/>
    <property type="project" value="InterPro"/>
</dbReference>
<dbReference type="InterPro" id="IPR012291">
    <property type="entry name" value="CBM2_carb-bd_dom_sf"/>
</dbReference>
<evidence type="ECO:0000256" key="1">
    <source>
        <dbReference type="SAM" id="MobiDB-lite"/>
    </source>
</evidence>